<comment type="caution">
    <text evidence="12">The sequence shown here is derived from an EMBL/GenBank/DDBJ whole genome shotgun (WGS) entry which is preliminary data.</text>
</comment>
<sequence>MDLKEIQDPAFLKTYSTKQLEELAEEIREFLIDTLSKTGGHLGPNLGVVELTLALHKAFNSPDDKFIWDVGHQSYVHKILTGRTNQFDTLKKHKGLSGFPKRLESEHDVWETGHSSTSLSAAMGMAIARDLKGEKSYIVPIIGDGALTGGMALEALNHIGHEKKNIIVILNDNEMSIAPNVGAVHNILGRLRSANKYNWFKDEMEYLLKKIPAVGGRLAQTAERIKDGMKSFVVPGMFFEELGFTYYGPVDGHNFDSLFENLKYAKKTEGPVIIHVLTKKGKGYHPAEADKIGTWHGVGPYKIESGESIKKRANGPAWSKVVSDALAKIARTNNKVVAITPAMTVGSKLEDFKKEFPDRLFDVGIAEQHATTLAGGLATQDMKPFLSIYSTFLQRGYDQVVHDVCRQNLNVIFGIDRAGLVGADGETHQGVFDISFLRHVPNMVLMMPKDENECQHMVYTAVQYDQGPIALRYPRGNAAGVPTDEEMKEIPIGTWEVLKEGKDTVILTFGTTIDMALEASRILEQSDLSVRVVNARFIKPLDEAMLKTILHEEIPILTIEEHVLQGGFGSAVLEFIQEAGKMNTKIARMGIPDQFIEHGSVSELWNEIDLTTENAIRKITEMIPNKQRA</sequence>
<proteinExistence type="inferred from homology"/>
<dbReference type="CDD" id="cd02007">
    <property type="entry name" value="TPP_DXS"/>
    <property type="match status" value="1"/>
</dbReference>
<evidence type="ECO:0000256" key="5">
    <source>
        <dbReference type="ARBA" id="ARBA00022723"/>
    </source>
</evidence>
<accession>A0A841Q734</accession>
<evidence type="ECO:0000313" key="12">
    <source>
        <dbReference type="EMBL" id="MBB6454216.1"/>
    </source>
</evidence>
<comment type="function">
    <text evidence="10">Catalyzes the acyloin condensation reaction between C atoms 2 and 3 of pyruvate and glyceraldehyde 3-phosphate to yield 1-deoxy-D-xylulose-5-phosphate (DXP).</text>
</comment>
<dbReference type="GO" id="GO:0019288">
    <property type="term" value="P:isopentenyl diphosphate biosynthetic process, methylerythritol 4-phosphate pathway"/>
    <property type="evidence" value="ECO:0007669"/>
    <property type="project" value="TreeGrafter"/>
</dbReference>
<dbReference type="SUPFAM" id="SSF52518">
    <property type="entry name" value="Thiamin diphosphate-binding fold (THDP-binding)"/>
    <property type="match status" value="2"/>
</dbReference>
<evidence type="ECO:0000259" key="11">
    <source>
        <dbReference type="SMART" id="SM00861"/>
    </source>
</evidence>
<evidence type="ECO:0000256" key="6">
    <source>
        <dbReference type="ARBA" id="ARBA00022842"/>
    </source>
</evidence>
<keyword evidence="8 10" id="KW-0786">Thiamine pyrophosphate</keyword>
<dbReference type="InterPro" id="IPR005477">
    <property type="entry name" value="Dxylulose-5-P_synthase"/>
</dbReference>
<dbReference type="Pfam" id="PF02779">
    <property type="entry name" value="Transket_pyr"/>
    <property type="match status" value="1"/>
</dbReference>
<feature type="binding site" evidence="10">
    <location>
        <begin position="113"/>
        <end position="115"/>
    </location>
    <ligand>
        <name>thiamine diphosphate</name>
        <dbReference type="ChEBI" id="CHEBI:58937"/>
    </ligand>
</feature>
<comment type="subunit">
    <text evidence="3 10">Homodimer.</text>
</comment>
<dbReference type="NCBIfam" id="TIGR00204">
    <property type="entry name" value="dxs"/>
    <property type="match status" value="1"/>
</dbReference>
<reference evidence="12 13" key="1">
    <citation type="submission" date="2020-08" db="EMBL/GenBank/DDBJ databases">
        <title>Genomic Encyclopedia of Type Strains, Phase IV (KMG-IV): sequencing the most valuable type-strain genomes for metagenomic binning, comparative biology and taxonomic classification.</title>
        <authorList>
            <person name="Goeker M."/>
        </authorList>
    </citation>
    <scope>NUCLEOTIDE SEQUENCE [LARGE SCALE GENOMIC DNA]</scope>
    <source>
        <strain evidence="12 13">DSM 19612</strain>
    </source>
</reference>
<keyword evidence="9 10" id="KW-0414">Isoprene biosynthesis</keyword>
<keyword evidence="6 10" id="KW-0460">Magnesium</keyword>
<keyword evidence="4 10" id="KW-0808">Transferase</keyword>
<evidence type="ECO:0000256" key="4">
    <source>
        <dbReference type="ARBA" id="ARBA00022679"/>
    </source>
</evidence>
<dbReference type="GO" id="GO:0005829">
    <property type="term" value="C:cytosol"/>
    <property type="evidence" value="ECO:0007669"/>
    <property type="project" value="TreeGrafter"/>
</dbReference>
<name>A0A841Q734_9BACI</name>
<dbReference type="RefSeq" id="WP_174494716.1">
    <property type="nucleotide sequence ID" value="NZ_CADDWK010000001.1"/>
</dbReference>
<dbReference type="EC" id="2.2.1.7" evidence="10"/>
<feature type="binding site" evidence="10">
    <location>
        <position position="173"/>
    </location>
    <ligand>
        <name>Mg(2+)</name>
        <dbReference type="ChEBI" id="CHEBI:18420"/>
    </ligand>
</feature>
<organism evidence="12 13">
    <name type="scientific">Salirhabdus euzebyi</name>
    <dbReference type="NCBI Taxonomy" id="394506"/>
    <lineage>
        <taxon>Bacteria</taxon>
        <taxon>Bacillati</taxon>
        <taxon>Bacillota</taxon>
        <taxon>Bacilli</taxon>
        <taxon>Bacillales</taxon>
        <taxon>Bacillaceae</taxon>
        <taxon>Salirhabdus</taxon>
    </lineage>
</organism>
<dbReference type="GO" id="GO:0008661">
    <property type="term" value="F:1-deoxy-D-xylulose-5-phosphate synthase activity"/>
    <property type="evidence" value="ECO:0007669"/>
    <property type="project" value="UniProtKB-UniRule"/>
</dbReference>
<feature type="binding site" evidence="10">
    <location>
        <position position="144"/>
    </location>
    <ligand>
        <name>Mg(2+)</name>
        <dbReference type="ChEBI" id="CHEBI:18420"/>
    </ligand>
</feature>
<protein>
    <recommendedName>
        <fullName evidence="10">1-deoxy-D-xylulose-5-phosphate synthase</fullName>
        <ecNumber evidence="10">2.2.1.7</ecNumber>
    </recommendedName>
    <alternativeName>
        <fullName evidence="10">1-deoxyxylulose-5-phosphate synthase</fullName>
        <shortName evidence="10">DXP synthase</shortName>
        <shortName evidence="10">DXPS</shortName>
    </alternativeName>
</protein>
<comment type="similarity">
    <text evidence="2 10">Belongs to the transketolase family. DXPS subfamily.</text>
</comment>
<dbReference type="GO" id="GO:0009228">
    <property type="term" value="P:thiamine biosynthetic process"/>
    <property type="evidence" value="ECO:0007669"/>
    <property type="project" value="UniProtKB-UniRule"/>
</dbReference>
<dbReference type="InterPro" id="IPR029061">
    <property type="entry name" value="THDP-binding"/>
</dbReference>
<evidence type="ECO:0000256" key="7">
    <source>
        <dbReference type="ARBA" id="ARBA00022977"/>
    </source>
</evidence>
<dbReference type="InterPro" id="IPR005475">
    <property type="entry name" value="Transketolase-like_Pyr-bd"/>
</dbReference>
<dbReference type="Gene3D" id="3.40.50.970">
    <property type="match status" value="2"/>
</dbReference>
<feature type="binding site" evidence="10">
    <location>
        <position position="367"/>
    </location>
    <ligand>
        <name>thiamine diphosphate</name>
        <dbReference type="ChEBI" id="CHEBI:58937"/>
    </ligand>
</feature>
<dbReference type="PANTHER" id="PTHR43322:SF5">
    <property type="entry name" value="1-DEOXY-D-XYLULOSE-5-PHOSPHATE SYNTHASE, CHLOROPLASTIC"/>
    <property type="match status" value="1"/>
</dbReference>
<dbReference type="GO" id="GO:0000287">
    <property type="term" value="F:magnesium ion binding"/>
    <property type="evidence" value="ECO:0007669"/>
    <property type="project" value="UniProtKB-UniRule"/>
</dbReference>
<dbReference type="Pfam" id="PF02780">
    <property type="entry name" value="Transketolase_C"/>
    <property type="match status" value="1"/>
</dbReference>
<dbReference type="Gene3D" id="3.40.50.920">
    <property type="match status" value="1"/>
</dbReference>
<dbReference type="GO" id="GO:0030976">
    <property type="term" value="F:thiamine pyrophosphate binding"/>
    <property type="evidence" value="ECO:0007669"/>
    <property type="project" value="UniProtKB-UniRule"/>
</dbReference>
<evidence type="ECO:0000256" key="9">
    <source>
        <dbReference type="ARBA" id="ARBA00023229"/>
    </source>
</evidence>
<evidence type="ECO:0000256" key="8">
    <source>
        <dbReference type="ARBA" id="ARBA00023052"/>
    </source>
</evidence>
<feature type="binding site" evidence="10">
    <location>
        <begin position="145"/>
        <end position="146"/>
    </location>
    <ligand>
        <name>thiamine diphosphate</name>
        <dbReference type="ChEBI" id="CHEBI:58937"/>
    </ligand>
</feature>
<dbReference type="InterPro" id="IPR033248">
    <property type="entry name" value="Transketolase_C"/>
</dbReference>
<dbReference type="GO" id="GO:0016114">
    <property type="term" value="P:terpenoid biosynthetic process"/>
    <property type="evidence" value="ECO:0007669"/>
    <property type="project" value="UniProtKB-UniRule"/>
</dbReference>
<feature type="binding site" evidence="10">
    <location>
        <position position="72"/>
    </location>
    <ligand>
        <name>thiamine diphosphate</name>
        <dbReference type="ChEBI" id="CHEBI:58937"/>
    </ligand>
</feature>
<dbReference type="CDD" id="cd07033">
    <property type="entry name" value="TPP_PYR_DXS_TK_like"/>
    <property type="match status" value="1"/>
</dbReference>
<dbReference type="FunFam" id="3.40.50.920:FF:000002">
    <property type="entry name" value="1-deoxy-D-xylulose-5-phosphate synthase"/>
    <property type="match status" value="1"/>
</dbReference>
<dbReference type="InterPro" id="IPR020826">
    <property type="entry name" value="Transketolase_BS"/>
</dbReference>
<dbReference type="EMBL" id="JACHGH010000008">
    <property type="protein sequence ID" value="MBB6454216.1"/>
    <property type="molecule type" value="Genomic_DNA"/>
</dbReference>
<feature type="binding site" evidence="10">
    <location>
        <position position="284"/>
    </location>
    <ligand>
        <name>thiamine diphosphate</name>
        <dbReference type="ChEBI" id="CHEBI:58937"/>
    </ligand>
</feature>
<evidence type="ECO:0000313" key="13">
    <source>
        <dbReference type="Proteomes" id="UP000581688"/>
    </source>
</evidence>
<dbReference type="InterPro" id="IPR049557">
    <property type="entry name" value="Transketolase_CS"/>
</dbReference>
<keyword evidence="13" id="KW-1185">Reference proteome</keyword>
<dbReference type="SUPFAM" id="SSF52922">
    <property type="entry name" value="TK C-terminal domain-like"/>
    <property type="match status" value="1"/>
</dbReference>
<gene>
    <name evidence="10" type="primary">dxs</name>
    <name evidence="12" type="ORF">HNQ94_002691</name>
</gene>
<dbReference type="UniPathway" id="UPA00064">
    <property type="reaction ID" value="UER00091"/>
</dbReference>
<dbReference type="NCBIfam" id="NF003933">
    <property type="entry name" value="PRK05444.2-2"/>
    <property type="match status" value="1"/>
</dbReference>
<comment type="catalytic activity">
    <reaction evidence="10">
        <text>D-glyceraldehyde 3-phosphate + pyruvate + H(+) = 1-deoxy-D-xylulose 5-phosphate + CO2</text>
        <dbReference type="Rhea" id="RHEA:12605"/>
        <dbReference type="ChEBI" id="CHEBI:15361"/>
        <dbReference type="ChEBI" id="CHEBI:15378"/>
        <dbReference type="ChEBI" id="CHEBI:16526"/>
        <dbReference type="ChEBI" id="CHEBI:57792"/>
        <dbReference type="ChEBI" id="CHEBI:59776"/>
        <dbReference type="EC" id="2.2.1.7"/>
    </reaction>
</comment>
<keyword evidence="7 10" id="KW-0784">Thiamine biosynthesis</keyword>
<dbReference type="SMART" id="SM00861">
    <property type="entry name" value="Transket_pyr"/>
    <property type="match status" value="1"/>
</dbReference>
<evidence type="ECO:0000256" key="3">
    <source>
        <dbReference type="ARBA" id="ARBA00011738"/>
    </source>
</evidence>
<dbReference type="Pfam" id="PF13292">
    <property type="entry name" value="DXP_synthase_N"/>
    <property type="match status" value="1"/>
</dbReference>
<comment type="cofactor">
    <cofactor evidence="10">
        <name>thiamine diphosphate</name>
        <dbReference type="ChEBI" id="CHEBI:58937"/>
    </cofactor>
    <text evidence="10">Binds 1 thiamine pyrophosphate per subunit.</text>
</comment>
<dbReference type="InterPro" id="IPR009014">
    <property type="entry name" value="Transketo_C/PFOR_II"/>
</dbReference>
<dbReference type="PROSITE" id="PS00801">
    <property type="entry name" value="TRANSKETOLASE_1"/>
    <property type="match status" value="1"/>
</dbReference>
<feature type="domain" description="Transketolase-like pyrimidine-binding" evidence="11">
    <location>
        <begin position="316"/>
        <end position="481"/>
    </location>
</feature>
<dbReference type="FunFam" id="3.40.50.970:FF:000030">
    <property type="entry name" value="1-deoxy-D-xylulose-5-phosphate synthase"/>
    <property type="match status" value="1"/>
</dbReference>
<feature type="binding site" evidence="10">
    <location>
        <position position="173"/>
    </location>
    <ligand>
        <name>thiamine diphosphate</name>
        <dbReference type="ChEBI" id="CHEBI:58937"/>
    </ligand>
</feature>
<dbReference type="HAMAP" id="MF_00315">
    <property type="entry name" value="DXP_synth"/>
    <property type="match status" value="1"/>
</dbReference>
<dbReference type="PANTHER" id="PTHR43322">
    <property type="entry name" value="1-D-DEOXYXYLULOSE 5-PHOSPHATE SYNTHASE-RELATED"/>
    <property type="match status" value="1"/>
</dbReference>
<evidence type="ECO:0000256" key="2">
    <source>
        <dbReference type="ARBA" id="ARBA00011081"/>
    </source>
</evidence>
<evidence type="ECO:0000256" key="10">
    <source>
        <dbReference type="HAMAP-Rule" id="MF_00315"/>
    </source>
</evidence>
<keyword evidence="5 10" id="KW-0479">Metal-binding</keyword>
<dbReference type="Proteomes" id="UP000581688">
    <property type="component" value="Unassembled WGS sequence"/>
</dbReference>
<evidence type="ECO:0000256" key="1">
    <source>
        <dbReference type="ARBA" id="ARBA00004980"/>
    </source>
</evidence>
<comment type="pathway">
    <text evidence="1 10">Metabolic intermediate biosynthesis; 1-deoxy-D-xylulose 5-phosphate biosynthesis; 1-deoxy-D-xylulose 5-phosphate from D-glyceraldehyde 3-phosphate and pyruvate: step 1/1.</text>
</comment>
<dbReference type="PROSITE" id="PS00802">
    <property type="entry name" value="TRANSKETOLASE_2"/>
    <property type="match status" value="1"/>
</dbReference>
<dbReference type="AlphaFoldDB" id="A0A841Q734"/>
<comment type="cofactor">
    <cofactor evidence="10">
        <name>Mg(2+)</name>
        <dbReference type="ChEBI" id="CHEBI:18420"/>
    </cofactor>
    <text evidence="10">Binds 1 Mg(2+) ion per subunit.</text>
</comment>